<dbReference type="PANTHER" id="PTHR47074:SF48">
    <property type="entry name" value="POLYNUCLEOTIDYL TRANSFERASE, RIBONUCLEASE H-LIKE SUPERFAMILY PROTEIN"/>
    <property type="match status" value="1"/>
</dbReference>
<comment type="caution">
    <text evidence="2">The sequence shown here is derived from an EMBL/GenBank/DDBJ whole genome shotgun (WGS) entry which is preliminary data.</text>
</comment>
<dbReference type="InterPro" id="IPR002156">
    <property type="entry name" value="RNaseH_domain"/>
</dbReference>
<name>A0AA39RZF9_ACESA</name>
<dbReference type="GO" id="GO:0004523">
    <property type="term" value="F:RNA-DNA hybrid ribonuclease activity"/>
    <property type="evidence" value="ECO:0007669"/>
    <property type="project" value="InterPro"/>
</dbReference>
<dbReference type="GO" id="GO:0003676">
    <property type="term" value="F:nucleic acid binding"/>
    <property type="evidence" value="ECO:0007669"/>
    <property type="project" value="InterPro"/>
</dbReference>
<gene>
    <name evidence="2" type="ORF">LWI29_022735</name>
</gene>
<dbReference type="Pfam" id="PF13456">
    <property type="entry name" value="RVT_3"/>
    <property type="match status" value="1"/>
</dbReference>
<organism evidence="2 3">
    <name type="scientific">Acer saccharum</name>
    <name type="common">Sugar maple</name>
    <dbReference type="NCBI Taxonomy" id="4024"/>
    <lineage>
        <taxon>Eukaryota</taxon>
        <taxon>Viridiplantae</taxon>
        <taxon>Streptophyta</taxon>
        <taxon>Embryophyta</taxon>
        <taxon>Tracheophyta</taxon>
        <taxon>Spermatophyta</taxon>
        <taxon>Magnoliopsida</taxon>
        <taxon>eudicotyledons</taxon>
        <taxon>Gunneridae</taxon>
        <taxon>Pentapetalae</taxon>
        <taxon>rosids</taxon>
        <taxon>malvids</taxon>
        <taxon>Sapindales</taxon>
        <taxon>Sapindaceae</taxon>
        <taxon>Hippocastanoideae</taxon>
        <taxon>Acereae</taxon>
        <taxon>Acer</taxon>
    </lineage>
</organism>
<dbReference type="PANTHER" id="PTHR47074">
    <property type="entry name" value="BNAC02G40300D PROTEIN"/>
    <property type="match status" value="1"/>
</dbReference>
<keyword evidence="3" id="KW-1185">Reference proteome</keyword>
<dbReference type="Proteomes" id="UP001168877">
    <property type="component" value="Unassembled WGS sequence"/>
</dbReference>
<dbReference type="EMBL" id="JAUESC010000384">
    <property type="protein sequence ID" value="KAK0582200.1"/>
    <property type="molecule type" value="Genomic_DNA"/>
</dbReference>
<dbReference type="InterPro" id="IPR052929">
    <property type="entry name" value="RNase_H-like_EbsB-rel"/>
</dbReference>
<protein>
    <recommendedName>
        <fullName evidence="1">RNase H type-1 domain-containing protein</fullName>
    </recommendedName>
</protein>
<evidence type="ECO:0000259" key="1">
    <source>
        <dbReference type="Pfam" id="PF13456"/>
    </source>
</evidence>
<proteinExistence type="predicted"/>
<reference evidence="2" key="2">
    <citation type="submission" date="2023-06" db="EMBL/GenBank/DDBJ databases">
        <authorList>
            <person name="Swenson N.G."/>
            <person name="Wegrzyn J.L."/>
            <person name="Mcevoy S.L."/>
        </authorList>
    </citation>
    <scope>NUCLEOTIDE SEQUENCE</scope>
    <source>
        <strain evidence="2">NS2018</strain>
        <tissue evidence="2">Leaf</tissue>
    </source>
</reference>
<accession>A0AA39RZF9</accession>
<evidence type="ECO:0000313" key="2">
    <source>
        <dbReference type="EMBL" id="KAK0582200.1"/>
    </source>
</evidence>
<sequence length="260" mass="29031">MSNQDPRGKGLVEHLVPKEVGFQYDKECQHCKEINNCGFASAAYDQIQRLESQVVIGSDGTQVEFREEIILSADKVSEPGPEVSFKLSPSDKLVGLEKKSPVSARLAVRNFMENFKWNPPEQGRYKINYKVVSGYGDGRLGISIVIRDDSGFIMASCALCFAAGIDIWVANALAILKSFHFANDCGLFPFVIESDTKRVVNWISNFSHLNSHYGFILQDIDNLRLLWNNPSIVWSSVGGNKVAFSLSMVALRLGEDNFWI</sequence>
<reference evidence="2" key="1">
    <citation type="journal article" date="2022" name="Plant J.">
        <title>Strategies of tolerance reflected in two North American maple genomes.</title>
        <authorList>
            <person name="McEvoy S.L."/>
            <person name="Sezen U.U."/>
            <person name="Trouern-Trend A."/>
            <person name="McMahon S.M."/>
            <person name="Schaberg P.G."/>
            <person name="Yang J."/>
            <person name="Wegrzyn J.L."/>
            <person name="Swenson N.G."/>
        </authorList>
    </citation>
    <scope>NUCLEOTIDE SEQUENCE</scope>
    <source>
        <strain evidence="2">NS2018</strain>
    </source>
</reference>
<evidence type="ECO:0000313" key="3">
    <source>
        <dbReference type="Proteomes" id="UP001168877"/>
    </source>
</evidence>
<dbReference type="AlphaFoldDB" id="A0AA39RZF9"/>
<feature type="domain" description="RNase H type-1" evidence="1">
    <location>
        <begin position="135"/>
        <end position="247"/>
    </location>
</feature>